<dbReference type="SUPFAM" id="SSF63411">
    <property type="entry name" value="LuxS/MPP-like metallohydrolase"/>
    <property type="match status" value="2"/>
</dbReference>
<dbReference type="InterPro" id="IPR050361">
    <property type="entry name" value="MPP/UQCRC_Complex"/>
</dbReference>
<proteinExistence type="inferred from homology"/>
<gene>
    <name evidence="4" type="ORF">UFOPK2683_00060</name>
    <name evidence="5" type="ORF">UFOPK3605_01433</name>
    <name evidence="6" type="ORF">UFOPK4121_01367</name>
</gene>
<dbReference type="FunFam" id="3.30.830.10:FF:000008">
    <property type="entry name" value="Mitochondrial-processing peptidase subunit beta"/>
    <property type="match status" value="1"/>
</dbReference>
<dbReference type="Pfam" id="PF05193">
    <property type="entry name" value="Peptidase_M16_C"/>
    <property type="match status" value="1"/>
</dbReference>
<dbReference type="EMBL" id="CAFBMM010000101">
    <property type="protein sequence ID" value="CAB4916367.1"/>
    <property type="molecule type" value="Genomic_DNA"/>
</dbReference>
<feature type="domain" description="Peptidase M16 N-terminal" evidence="2">
    <location>
        <begin position="15"/>
        <end position="160"/>
    </location>
</feature>
<sequence length="422" mass="45598">MGEAVERSILDSGLRVVTEALPGLRSASVGFWVGTGSRDETDQISGASHFLEHLLFKGTARRGALEIANSVESVGGDMNAFTTHEATVFYVRVPDERIYEALDILSDIVWSPSLRGEDVDAERQVILEEIRMHDDSPEDLVHDVFAQAIFPDHAIGRTVIGIPETINSLGPKEIGDFHAAHYHPSNVVVAAAGNLNHDEVVKQVEAALLPDTSRQRPEREVWTGGTAPKRLAVVERDSEQAHVVLGMRALRGDDPDRYAFAVLNQVLGGGMSSRLFQEVREKRGLAYSVYAYRSAFDETGTFAISAGTAPDRLPELLEVIGTEIDRVIVDGGVGDDELMAAKGHLTGSLALSLETSGSRMHRIGSNELSLGEIATLDELVDRVNAVGPGDIARVVERVMAPPERSLAVVGPVKTAEVKALFN</sequence>
<dbReference type="PANTHER" id="PTHR11851">
    <property type="entry name" value="METALLOPROTEASE"/>
    <property type="match status" value="1"/>
</dbReference>
<dbReference type="GO" id="GO:0046872">
    <property type="term" value="F:metal ion binding"/>
    <property type="evidence" value="ECO:0007669"/>
    <property type="project" value="InterPro"/>
</dbReference>
<dbReference type="InterPro" id="IPR011249">
    <property type="entry name" value="Metalloenz_LuxS/M16"/>
</dbReference>
<evidence type="ECO:0000259" key="3">
    <source>
        <dbReference type="Pfam" id="PF05193"/>
    </source>
</evidence>
<reference evidence="5" key="1">
    <citation type="submission" date="2020-05" db="EMBL/GenBank/DDBJ databases">
        <authorList>
            <person name="Chiriac C."/>
            <person name="Salcher M."/>
            <person name="Ghai R."/>
            <person name="Kavagutti S V."/>
        </authorList>
    </citation>
    <scope>NUCLEOTIDE SEQUENCE</scope>
</reference>
<comment type="similarity">
    <text evidence="1">Belongs to the peptidase M16 family.</text>
</comment>
<evidence type="ECO:0000259" key="2">
    <source>
        <dbReference type="Pfam" id="PF00675"/>
    </source>
</evidence>
<dbReference type="PROSITE" id="PS00143">
    <property type="entry name" value="INSULINASE"/>
    <property type="match status" value="1"/>
</dbReference>
<feature type="domain" description="Peptidase M16 C-terminal" evidence="3">
    <location>
        <begin position="171"/>
        <end position="342"/>
    </location>
</feature>
<dbReference type="GO" id="GO:0004222">
    <property type="term" value="F:metalloendopeptidase activity"/>
    <property type="evidence" value="ECO:0007669"/>
    <property type="project" value="InterPro"/>
</dbReference>
<evidence type="ECO:0000313" key="5">
    <source>
        <dbReference type="EMBL" id="CAB4916367.1"/>
    </source>
</evidence>
<dbReference type="GO" id="GO:0006508">
    <property type="term" value="P:proteolysis"/>
    <property type="evidence" value="ECO:0007669"/>
    <property type="project" value="InterPro"/>
</dbReference>
<dbReference type="EMBL" id="CAFBPQ010000056">
    <property type="protein sequence ID" value="CAB5030975.1"/>
    <property type="molecule type" value="Genomic_DNA"/>
</dbReference>
<evidence type="ECO:0000313" key="4">
    <source>
        <dbReference type="EMBL" id="CAB4712210.1"/>
    </source>
</evidence>
<dbReference type="InterPro" id="IPR011765">
    <property type="entry name" value="Pept_M16_N"/>
</dbReference>
<dbReference type="AlphaFoldDB" id="A0A6J7H5R1"/>
<evidence type="ECO:0000313" key="6">
    <source>
        <dbReference type="EMBL" id="CAB5030975.1"/>
    </source>
</evidence>
<dbReference type="Gene3D" id="3.30.830.10">
    <property type="entry name" value="Metalloenzyme, LuxS/M16 peptidase-like"/>
    <property type="match status" value="2"/>
</dbReference>
<accession>A0A6J7H5R1</accession>
<dbReference type="InterPro" id="IPR001431">
    <property type="entry name" value="Pept_M16_Zn_BS"/>
</dbReference>
<dbReference type="Pfam" id="PF00675">
    <property type="entry name" value="Peptidase_M16"/>
    <property type="match status" value="1"/>
</dbReference>
<dbReference type="InterPro" id="IPR007863">
    <property type="entry name" value="Peptidase_M16_C"/>
</dbReference>
<dbReference type="PANTHER" id="PTHR11851:SF49">
    <property type="entry name" value="MITOCHONDRIAL-PROCESSING PEPTIDASE SUBUNIT ALPHA"/>
    <property type="match status" value="1"/>
</dbReference>
<dbReference type="EMBL" id="CAEZYK010000002">
    <property type="protein sequence ID" value="CAB4712210.1"/>
    <property type="molecule type" value="Genomic_DNA"/>
</dbReference>
<evidence type="ECO:0000256" key="1">
    <source>
        <dbReference type="ARBA" id="ARBA00007261"/>
    </source>
</evidence>
<name>A0A6J7H5R1_9ZZZZ</name>
<organism evidence="5">
    <name type="scientific">freshwater metagenome</name>
    <dbReference type="NCBI Taxonomy" id="449393"/>
    <lineage>
        <taxon>unclassified sequences</taxon>
        <taxon>metagenomes</taxon>
        <taxon>ecological metagenomes</taxon>
    </lineage>
</organism>
<protein>
    <submittedName>
        <fullName evidence="5">Unannotated protein</fullName>
    </submittedName>
</protein>